<dbReference type="NCBIfam" id="NF004812">
    <property type="entry name" value="PRK06161.1"/>
    <property type="match status" value="1"/>
</dbReference>
<keyword evidence="3 8" id="KW-0813">Transport</keyword>
<keyword evidence="5 9" id="KW-0812">Transmembrane</keyword>
<evidence type="ECO:0000256" key="1">
    <source>
        <dbReference type="ARBA" id="ARBA00004651"/>
    </source>
</evidence>
<dbReference type="InterPro" id="IPR007208">
    <property type="entry name" value="MrpF/PhaF-like"/>
</dbReference>
<accession>A0A426QE71</accession>
<dbReference type="GO" id="GO:0015385">
    <property type="term" value="F:sodium:proton antiporter activity"/>
    <property type="evidence" value="ECO:0007669"/>
    <property type="project" value="TreeGrafter"/>
</dbReference>
<keyword evidence="7 8" id="KW-0472">Membrane</keyword>
<evidence type="ECO:0000256" key="6">
    <source>
        <dbReference type="ARBA" id="ARBA00022989"/>
    </source>
</evidence>
<evidence type="ECO:0000256" key="2">
    <source>
        <dbReference type="ARBA" id="ARBA00009212"/>
    </source>
</evidence>
<reference evidence="10 11" key="1">
    <citation type="journal article" date="2010" name="Int. J. Syst. Evol. Microbiol.">
        <title>Thiohalobacter thiocyanaticus gen. nov., sp. nov., a moderately halophilic, sulfur-oxidizing gammaproteobacterium from hypersaline lakes, that utilizes thiocyanate.</title>
        <authorList>
            <person name="Sorokin D.Y."/>
            <person name="Kovaleva O.L."/>
            <person name="Tourova T.P."/>
            <person name="Muyzer G."/>
        </authorList>
    </citation>
    <scope>NUCLEOTIDE SEQUENCE [LARGE SCALE GENOMIC DNA]</scope>
    <source>
        <strain evidence="10 11">Hrh1</strain>
    </source>
</reference>
<evidence type="ECO:0000256" key="5">
    <source>
        <dbReference type="ARBA" id="ARBA00022692"/>
    </source>
</evidence>
<evidence type="ECO:0000256" key="8">
    <source>
        <dbReference type="PIRNR" id="PIRNR028784"/>
    </source>
</evidence>
<dbReference type="Pfam" id="PF04066">
    <property type="entry name" value="MrpF_PhaF"/>
    <property type="match status" value="1"/>
</dbReference>
<dbReference type="EMBL" id="QZMU01000002">
    <property type="protein sequence ID" value="RRQ20065.1"/>
    <property type="molecule type" value="Genomic_DNA"/>
</dbReference>
<organism evidence="10 11">
    <name type="scientific">Thiohalobacter thiocyanaticus</name>
    <dbReference type="NCBI Taxonomy" id="585455"/>
    <lineage>
        <taxon>Bacteria</taxon>
        <taxon>Pseudomonadati</taxon>
        <taxon>Pseudomonadota</taxon>
        <taxon>Gammaproteobacteria</taxon>
        <taxon>Thiohalobacterales</taxon>
        <taxon>Thiohalobacteraceae</taxon>
        <taxon>Thiohalobacter</taxon>
    </lineage>
</organism>
<keyword evidence="8" id="KW-0406">Ion transport</keyword>
<evidence type="ECO:0000256" key="7">
    <source>
        <dbReference type="ARBA" id="ARBA00023136"/>
    </source>
</evidence>
<keyword evidence="4 8" id="KW-1003">Cell membrane</keyword>
<evidence type="ECO:0000256" key="3">
    <source>
        <dbReference type="ARBA" id="ARBA00022448"/>
    </source>
</evidence>
<keyword evidence="6 9" id="KW-1133">Transmembrane helix</keyword>
<evidence type="ECO:0000313" key="10">
    <source>
        <dbReference type="EMBL" id="RRQ20065.1"/>
    </source>
</evidence>
<feature type="transmembrane region" description="Helical" evidence="9">
    <location>
        <begin position="34"/>
        <end position="53"/>
    </location>
</feature>
<keyword evidence="11" id="KW-1185">Reference proteome</keyword>
<evidence type="ECO:0000256" key="9">
    <source>
        <dbReference type="SAM" id="Phobius"/>
    </source>
</evidence>
<dbReference type="GO" id="GO:0005886">
    <property type="term" value="C:plasma membrane"/>
    <property type="evidence" value="ECO:0007669"/>
    <property type="project" value="UniProtKB-SubCell"/>
</dbReference>
<evidence type="ECO:0000313" key="11">
    <source>
        <dbReference type="Proteomes" id="UP000287798"/>
    </source>
</evidence>
<dbReference type="AlphaFoldDB" id="A0A426QE71"/>
<dbReference type="PANTHER" id="PTHR34702">
    <property type="entry name" value="NA(+)/H(+) ANTIPORTER SUBUNIT F1"/>
    <property type="match status" value="1"/>
</dbReference>
<name>A0A426QE71_9GAMM</name>
<comment type="caution">
    <text evidence="10">The sequence shown here is derived from an EMBL/GenBank/DDBJ whole genome shotgun (WGS) entry which is preliminary data.</text>
</comment>
<dbReference type="RefSeq" id="WP_125182627.1">
    <property type="nucleotide sequence ID" value="NZ_QZMU01000002.1"/>
</dbReference>
<sequence>MIDTALTIAFTLVGLAVALSFWRLLRGPDAPDRILALDTLYVNTIALLVLFGIQIDSNLYFEAALLIALMGFVGTVALCKYLLRGDIIE</sequence>
<feature type="transmembrane region" description="Helical" evidence="9">
    <location>
        <begin position="59"/>
        <end position="83"/>
    </location>
</feature>
<comment type="subcellular location">
    <subcellularLocation>
        <location evidence="1 8">Cell membrane</location>
        <topology evidence="1 8">Multi-pass membrane protein</topology>
    </subcellularLocation>
</comment>
<feature type="transmembrane region" description="Helical" evidence="9">
    <location>
        <begin position="6"/>
        <end position="25"/>
    </location>
</feature>
<gene>
    <name evidence="10" type="ORF">D6C00_15040</name>
</gene>
<proteinExistence type="inferred from homology"/>
<dbReference type="PANTHER" id="PTHR34702:SF1">
    <property type="entry name" value="NA(+)_H(+) ANTIPORTER SUBUNIT F"/>
    <property type="match status" value="1"/>
</dbReference>
<dbReference type="PIRSF" id="PIRSF028784">
    <property type="entry name" value="MrpF"/>
    <property type="match status" value="1"/>
</dbReference>
<dbReference type="Proteomes" id="UP000287798">
    <property type="component" value="Unassembled WGS sequence"/>
</dbReference>
<dbReference type="OrthoDB" id="9800226at2"/>
<comment type="similarity">
    <text evidence="2 8">Belongs to the CPA3 antiporters (TC 2.A.63) subunit F family.</text>
</comment>
<evidence type="ECO:0000256" key="4">
    <source>
        <dbReference type="ARBA" id="ARBA00022475"/>
    </source>
</evidence>
<keyword evidence="8" id="KW-0050">Antiport</keyword>
<protein>
    <submittedName>
        <fullName evidence="10">K+/H+ antiporter subunit F</fullName>
    </submittedName>
</protein>